<proteinExistence type="predicted"/>
<gene>
    <name evidence="1" type="ORF">T07_9907</name>
</gene>
<dbReference type="Proteomes" id="UP000054630">
    <property type="component" value="Unassembled WGS sequence"/>
</dbReference>
<protein>
    <submittedName>
        <fullName evidence="1">Uncharacterized protein</fullName>
    </submittedName>
</protein>
<evidence type="ECO:0000313" key="2">
    <source>
        <dbReference type="Proteomes" id="UP000054630"/>
    </source>
</evidence>
<organism evidence="1 2">
    <name type="scientific">Trichinella nelsoni</name>
    <dbReference type="NCBI Taxonomy" id="6336"/>
    <lineage>
        <taxon>Eukaryota</taxon>
        <taxon>Metazoa</taxon>
        <taxon>Ecdysozoa</taxon>
        <taxon>Nematoda</taxon>
        <taxon>Enoplea</taxon>
        <taxon>Dorylaimia</taxon>
        <taxon>Trichinellida</taxon>
        <taxon>Trichinellidae</taxon>
        <taxon>Trichinella</taxon>
    </lineage>
</organism>
<evidence type="ECO:0000313" key="1">
    <source>
        <dbReference type="EMBL" id="KRX17528.1"/>
    </source>
</evidence>
<reference evidence="1 2" key="1">
    <citation type="submission" date="2015-01" db="EMBL/GenBank/DDBJ databases">
        <title>Evolution of Trichinella species and genotypes.</title>
        <authorList>
            <person name="Korhonen P.K."/>
            <person name="Edoardo P."/>
            <person name="Giuseppe L.R."/>
            <person name="Gasser R.B."/>
        </authorList>
    </citation>
    <scope>NUCLEOTIDE SEQUENCE [LARGE SCALE GENOMIC DNA]</scope>
    <source>
        <strain evidence="1">ISS37</strain>
    </source>
</reference>
<keyword evidence="2" id="KW-1185">Reference proteome</keyword>
<dbReference type="EMBL" id="JYDL01000086">
    <property type="protein sequence ID" value="KRX17528.1"/>
    <property type="molecule type" value="Genomic_DNA"/>
</dbReference>
<sequence length="112" mass="12866">MSEEICMKMIPSACLELNAVNLARILPLVTSVRHGTMPSTEIYPALRCFPTWVAEAFLEEKIRIIHQRCKDVRSSNTKAIFEKAFPPMRMFGEMEQVNHKQFLALLSFPLIL</sequence>
<dbReference type="AlphaFoldDB" id="A0A0V0RSX8"/>
<accession>A0A0V0RSX8</accession>
<comment type="caution">
    <text evidence="1">The sequence shown here is derived from an EMBL/GenBank/DDBJ whole genome shotgun (WGS) entry which is preliminary data.</text>
</comment>
<name>A0A0V0RSX8_9BILA</name>